<evidence type="ECO:0008006" key="12">
    <source>
        <dbReference type="Google" id="ProtNLM"/>
    </source>
</evidence>
<dbReference type="FunFam" id="1.10.10.440:FF:000033">
    <property type="entry name" value="Formin binding protein (FNB3)"/>
    <property type="match status" value="1"/>
</dbReference>
<feature type="domain" description="WW" evidence="8">
    <location>
        <begin position="12"/>
        <end position="45"/>
    </location>
</feature>
<feature type="compositionally biased region" description="Basic and acidic residues" evidence="7">
    <location>
        <begin position="629"/>
        <end position="640"/>
    </location>
</feature>
<dbReference type="SUPFAM" id="SSF51045">
    <property type="entry name" value="WW domain"/>
    <property type="match status" value="2"/>
</dbReference>
<feature type="compositionally biased region" description="Basic and acidic residues" evidence="7">
    <location>
        <begin position="591"/>
        <end position="609"/>
    </location>
</feature>
<dbReference type="EMBL" id="LKCN02000002">
    <property type="protein sequence ID" value="RCI15649.1"/>
    <property type="molecule type" value="Genomic_DNA"/>
</dbReference>
<feature type="region of interest" description="Disordered" evidence="7">
    <location>
        <begin position="122"/>
        <end position="144"/>
    </location>
</feature>
<evidence type="ECO:0000256" key="1">
    <source>
        <dbReference type="ARBA" id="ARBA00004123"/>
    </source>
</evidence>
<dbReference type="PROSITE" id="PS51676">
    <property type="entry name" value="FF"/>
    <property type="match status" value="3"/>
</dbReference>
<evidence type="ECO:0000256" key="6">
    <source>
        <dbReference type="SAM" id="Coils"/>
    </source>
</evidence>
<dbReference type="SMART" id="SM00441">
    <property type="entry name" value="FF"/>
    <property type="match status" value="5"/>
</dbReference>
<organism evidence="10 11">
    <name type="scientific">Ophiocordyceps polyrhachis-furcata BCC 54312</name>
    <dbReference type="NCBI Taxonomy" id="1330021"/>
    <lineage>
        <taxon>Eukaryota</taxon>
        <taxon>Fungi</taxon>
        <taxon>Dikarya</taxon>
        <taxon>Ascomycota</taxon>
        <taxon>Pezizomycotina</taxon>
        <taxon>Sordariomycetes</taxon>
        <taxon>Hypocreomycetidae</taxon>
        <taxon>Hypocreales</taxon>
        <taxon>Ophiocordycipitaceae</taxon>
        <taxon>Ophiocordyceps</taxon>
    </lineage>
</organism>
<evidence type="ECO:0000256" key="5">
    <source>
        <dbReference type="ARBA" id="ARBA00023242"/>
    </source>
</evidence>
<gene>
    <name evidence="10" type="ORF">L249_3586</name>
</gene>
<keyword evidence="4" id="KW-0508">mRNA splicing</keyword>
<dbReference type="SMART" id="SM00456">
    <property type="entry name" value="WW"/>
    <property type="match status" value="2"/>
</dbReference>
<evidence type="ECO:0000259" key="9">
    <source>
        <dbReference type="PROSITE" id="PS51676"/>
    </source>
</evidence>
<dbReference type="InterPro" id="IPR039726">
    <property type="entry name" value="Prp40-like"/>
</dbReference>
<dbReference type="CDD" id="cd00201">
    <property type="entry name" value="WW"/>
    <property type="match status" value="2"/>
</dbReference>
<dbReference type="FunFam" id="1.10.10.440:FF:000013">
    <property type="entry name" value="pre-mRNA-processing protein 40A isoform X1"/>
    <property type="match status" value="1"/>
</dbReference>
<dbReference type="PANTHER" id="PTHR11864">
    <property type="entry name" value="PRE-MRNA-PROCESSING PROTEIN PRP40"/>
    <property type="match status" value="1"/>
</dbReference>
<proteinExistence type="predicted"/>
<keyword evidence="6" id="KW-0175">Coiled coil</keyword>
<dbReference type="InterPro" id="IPR002713">
    <property type="entry name" value="FF_domain"/>
</dbReference>
<dbReference type="GO" id="GO:0003723">
    <property type="term" value="F:RNA binding"/>
    <property type="evidence" value="ECO:0007669"/>
    <property type="project" value="TreeGrafter"/>
</dbReference>
<feature type="coiled-coil region" evidence="6">
    <location>
        <begin position="221"/>
        <end position="248"/>
    </location>
</feature>
<dbReference type="GO" id="GO:0071004">
    <property type="term" value="C:U2-type prespliceosome"/>
    <property type="evidence" value="ECO:0007669"/>
    <property type="project" value="TreeGrafter"/>
</dbReference>
<evidence type="ECO:0000259" key="8">
    <source>
        <dbReference type="PROSITE" id="PS50020"/>
    </source>
</evidence>
<evidence type="ECO:0000256" key="7">
    <source>
        <dbReference type="SAM" id="MobiDB-lite"/>
    </source>
</evidence>
<reference evidence="10 11" key="1">
    <citation type="journal article" date="2015" name="BMC Genomics">
        <title>Insights from the genome of Ophiocordyceps polyrhachis-furcata to pathogenicity and host specificity in insect fungi.</title>
        <authorList>
            <person name="Wichadakul D."/>
            <person name="Kobmoo N."/>
            <person name="Ingsriswang S."/>
            <person name="Tangphatsornruang S."/>
            <person name="Chantasingh D."/>
            <person name="Luangsa-ard J.J."/>
            <person name="Eurwilaichitr L."/>
        </authorList>
    </citation>
    <scope>NUCLEOTIDE SEQUENCE [LARGE SCALE GENOMIC DNA]</scope>
    <source>
        <strain evidence="10 11">BCC 54312</strain>
    </source>
</reference>
<dbReference type="InterPro" id="IPR036517">
    <property type="entry name" value="FF_domain_sf"/>
</dbReference>
<dbReference type="AlphaFoldDB" id="A0A367LML1"/>
<keyword evidence="3" id="KW-0677">Repeat</keyword>
<dbReference type="GO" id="GO:0005685">
    <property type="term" value="C:U1 snRNP"/>
    <property type="evidence" value="ECO:0007669"/>
    <property type="project" value="TreeGrafter"/>
</dbReference>
<dbReference type="Gene3D" id="1.10.10.440">
    <property type="entry name" value="FF domain"/>
    <property type="match status" value="4"/>
</dbReference>
<dbReference type="SUPFAM" id="SSF81698">
    <property type="entry name" value="FF domain"/>
    <property type="match status" value="5"/>
</dbReference>
<name>A0A367LML1_9HYPO</name>
<dbReference type="Proteomes" id="UP000253664">
    <property type="component" value="Unassembled WGS sequence"/>
</dbReference>
<keyword evidence="11" id="KW-1185">Reference proteome</keyword>
<evidence type="ECO:0000313" key="10">
    <source>
        <dbReference type="EMBL" id="RCI15649.1"/>
    </source>
</evidence>
<dbReference type="GO" id="GO:0045292">
    <property type="term" value="P:mRNA cis splicing, via spliceosome"/>
    <property type="evidence" value="ECO:0007669"/>
    <property type="project" value="InterPro"/>
</dbReference>
<feature type="domain" description="FF" evidence="9">
    <location>
        <begin position="234"/>
        <end position="290"/>
    </location>
</feature>
<feature type="compositionally biased region" description="Basic and acidic residues" evidence="7">
    <location>
        <begin position="737"/>
        <end position="753"/>
    </location>
</feature>
<feature type="compositionally biased region" description="Basic and acidic residues" evidence="7">
    <location>
        <begin position="656"/>
        <end position="717"/>
    </location>
</feature>
<feature type="domain" description="FF" evidence="9">
    <location>
        <begin position="379"/>
        <end position="440"/>
    </location>
</feature>
<feature type="region of interest" description="Disordered" evidence="7">
    <location>
        <begin position="575"/>
        <end position="807"/>
    </location>
</feature>
<dbReference type="OrthoDB" id="187617at2759"/>
<evidence type="ECO:0000256" key="4">
    <source>
        <dbReference type="ARBA" id="ARBA00023187"/>
    </source>
</evidence>
<feature type="compositionally biased region" description="Basic residues" evidence="7">
    <location>
        <begin position="610"/>
        <end position="619"/>
    </location>
</feature>
<dbReference type="Pfam" id="PF01846">
    <property type="entry name" value="FF"/>
    <property type="match status" value="3"/>
</dbReference>
<dbReference type="STRING" id="1330021.A0A367LML1"/>
<comment type="subcellular location">
    <subcellularLocation>
        <location evidence="1">Nucleus</location>
    </subcellularLocation>
</comment>
<feature type="domain" description="FF" evidence="9">
    <location>
        <begin position="165"/>
        <end position="222"/>
    </location>
</feature>
<comment type="caution">
    <text evidence="10">The sequence shown here is derived from an EMBL/GenBank/DDBJ whole genome shotgun (WGS) entry which is preliminary data.</text>
</comment>
<dbReference type="PANTHER" id="PTHR11864:SF0">
    <property type="entry name" value="PRP40 PRE-MRNA PROCESSING FACTOR 40 HOMOLOG A (YEAST)"/>
    <property type="match status" value="1"/>
</dbReference>
<dbReference type="Pfam" id="PF25432">
    <property type="entry name" value="FF_PRPF40A"/>
    <property type="match status" value="1"/>
</dbReference>
<feature type="domain" description="WW" evidence="8">
    <location>
        <begin position="77"/>
        <end position="110"/>
    </location>
</feature>
<evidence type="ECO:0000256" key="2">
    <source>
        <dbReference type="ARBA" id="ARBA00022664"/>
    </source>
</evidence>
<evidence type="ECO:0000256" key="3">
    <source>
        <dbReference type="ARBA" id="ARBA00022737"/>
    </source>
</evidence>
<dbReference type="Gene3D" id="2.20.70.10">
    <property type="match status" value="2"/>
</dbReference>
<sequence length="807" mass="94962">MNGWANPPPPGGPQPPAWKEHFTPNGRAYYYNSVTKATQWSKPEDLMSHAEVCSFHWVALHPSFDSDFCFSPSSQRALINQPWKEYTAEGGRKYWYNIETKQSSWEMPEAFKNAMGPGSFAPTAPHGPAYGSGRPGYRDPGRGSFADPRQLARSFVPATESSPEYASHEEAVAAFTKTLRRHGVQSDWTWEQAIRAAVKDPGFRAIKKPKVRRETFEKYCQDMVLQEKERAQERLAKLRADFETMLKRHPDIKHYTAWKTARPMLEGETHFRSTDDENERRQLFDEYIARLKKEHEEQQIAQRKAALEGLRELLPKLAFNVTTFWPEARKSIAAATQNDPKYRALTKCDVILKFQDYLKYLERILNEKTQFEKKMRFRQGRKNREAFKSLLAELRRDGHIKAGSKWTQIYHLVADDERYRKMLGQVGSTPIVLFWDLLGQEDLALRRDRNTVMDALDDQKFNFTLETTIDEYLSAMNNDRRTANIAEPRLRLIFARLREKRAVKRDEERHFDRHQRRALDDLRSSMRHLDPPIKLGDTWEAVRARVSKSAEFQAVASEEAARHAFERHMYRLRERAEEENERNHRRNSRVSSDRDVPRRGRDRSRDERPHRRGRSARRSRSPEPDPYEDDRRRAVAERERNHRRSAMAENVLSAGDRARLSPPPRRERDYRERDRGYDHYSRHRRSDDGGAFARERREREDDRERPFRRHVDTRSVDELNYGDDGPSTAAASRRRRHEDDDAADRREQREPKARIPPYLLGTLKRLRKGSPQERTQPRETRQRHQSPLPARQTVDMRSGSEEGEIEE</sequence>
<accession>A0A367LML1</accession>
<keyword evidence="2" id="KW-0507">mRNA processing</keyword>
<dbReference type="InterPro" id="IPR001202">
    <property type="entry name" value="WW_dom"/>
</dbReference>
<protein>
    <recommendedName>
        <fullName evidence="12">Pre-mRNA-processing protein prp40</fullName>
    </recommendedName>
</protein>
<evidence type="ECO:0000313" key="11">
    <source>
        <dbReference type="Proteomes" id="UP000253664"/>
    </source>
</evidence>
<dbReference type="Pfam" id="PF00397">
    <property type="entry name" value="WW"/>
    <property type="match status" value="2"/>
</dbReference>
<dbReference type="PROSITE" id="PS01159">
    <property type="entry name" value="WW_DOMAIN_1"/>
    <property type="match status" value="2"/>
</dbReference>
<keyword evidence="5" id="KW-0539">Nucleus</keyword>
<dbReference type="InterPro" id="IPR036020">
    <property type="entry name" value="WW_dom_sf"/>
</dbReference>
<dbReference type="PROSITE" id="PS50020">
    <property type="entry name" value="WW_DOMAIN_2"/>
    <property type="match status" value="2"/>
</dbReference>